<feature type="signal peptide" evidence="6">
    <location>
        <begin position="1"/>
        <end position="28"/>
    </location>
</feature>
<feature type="transmembrane region" description="Helical" evidence="5">
    <location>
        <begin position="67"/>
        <end position="89"/>
    </location>
</feature>
<organism evidence="7 8">
    <name type="scientific">Allokutzneria multivorans</name>
    <dbReference type="NCBI Taxonomy" id="1142134"/>
    <lineage>
        <taxon>Bacteria</taxon>
        <taxon>Bacillati</taxon>
        <taxon>Actinomycetota</taxon>
        <taxon>Actinomycetes</taxon>
        <taxon>Pseudonocardiales</taxon>
        <taxon>Pseudonocardiaceae</taxon>
        <taxon>Allokutzneria</taxon>
    </lineage>
</organism>
<dbReference type="RefSeq" id="WP_344872259.1">
    <property type="nucleotide sequence ID" value="NZ_BAABAL010000005.1"/>
</dbReference>
<keyword evidence="2 5" id="KW-0812">Transmembrane</keyword>
<feature type="transmembrane region" description="Helical" evidence="5">
    <location>
        <begin position="109"/>
        <end position="137"/>
    </location>
</feature>
<keyword evidence="8" id="KW-1185">Reference proteome</keyword>
<comment type="subcellular location">
    <subcellularLocation>
        <location evidence="1">Membrane</location>
        <topology evidence="1">Multi-pass membrane protein</topology>
    </subcellularLocation>
</comment>
<reference evidence="8" key="1">
    <citation type="journal article" date="2019" name="Int. J. Syst. Evol. Microbiol.">
        <title>The Global Catalogue of Microorganisms (GCM) 10K type strain sequencing project: providing services to taxonomists for standard genome sequencing and annotation.</title>
        <authorList>
            <consortium name="The Broad Institute Genomics Platform"/>
            <consortium name="The Broad Institute Genome Sequencing Center for Infectious Disease"/>
            <person name="Wu L."/>
            <person name="Ma J."/>
        </authorList>
    </citation>
    <scope>NUCLEOTIDE SEQUENCE [LARGE SCALE GENOMIC DNA]</scope>
    <source>
        <strain evidence="8">JCM 17342</strain>
    </source>
</reference>
<dbReference type="EMBL" id="BAABAL010000005">
    <property type="protein sequence ID" value="GAA3997002.1"/>
    <property type="molecule type" value="Genomic_DNA"/>
</dbReference>
<feature type="transmembrane region" description="Helical" evidence="5">
    <location>
        <begin position="43"/>
        <end position="60"/>
    </location>
</feature>
<dbReference type="SUPFAM" id="SSF144091">
    <property type="entry name" value="Rhomboid-like"/>
    <property type="match status" value="1"/>
</dbReference>
<evidence type="ECO:0000256" key="5">
    <source>
        <dbReference type="SAM" id="Phobius"/>
    </source>
</evidence>
<evidence type="ECO:0000256" key="6">
    <source>
        <dbReference type="SAM" id="SignalP"/>
    </source>
</evidence>
<accession>A0ABP7RG16</accession>
<dbReference type="InterPro" id="IPR035952">
    <property type="entry name" value="Rhomboid-like_sf"/>
</dbReference>
<keyword evidence="4 5" id="KW-0472">Membrane</keyword>
<name>A0ABP7RG16_9PSEU</name>
<evidence type="ECO:0000256" key="1">
    <source>
        <dbReference type="ARBA" id="ARBA00004141"/>
    </source>
</evidence>
<evidence type="ECO:0000313" key="7">
    <source>
        <dbReference type="EMBL" id="GAA3997002.1"/>
    </source>
</evidence>
<protein>
    <recommendedName>
        <fullName evidence="9">MFS transporter</fullName>
    </recommendedName>
</protein>
<gene>
    <name evidence="7" type="ORF">GCM10022247_16270</name>
</gene>
<sequence>MAVRLVPVRGALRALRGCLLATTSAALATVGHVAAGGSAPDTALTALLTVLIATVAVAFADKRRGPLAILTTLGTAQLATHLLLNALTLHEHGAVTEVIDSWTMFAAHAAATLITALLLVGAESAIFGMAAALGAVLPRRSPRPPVFAPLLAVIPARSGLFTALDVLLRRAHARRGPPLTS</sequence>
<feature type="chain" id="PRO_5046416594" description="MFS transporter" evidence="6">
    <location>
        <begin position="29"/>
        <end position="181"/>
    </location>
</feature>
<keyword evidence="6" id="KW-0732">Signal</keyword>
<evidence type="ECO:0000256" key="3">
    <source>
        <dbReference type="ARBA" id="ARBA00022989"/>
    </source>
</evidence>
<evidence type="ECO:0000256" key="2">
    <source>
        <dbReference type="ARBA" id="ARBA00022692"/>
    </source>
</evidence>
<evidence type="ECO:0008006" key="9">
    <source>
        <dbReference type="Google" id="ProtNLM"/>
    </source>
</evidence>
<proteinExistence type="predicted"/>
<dbReference type="Proteomes" id="UP001501747">
    <property type="component" value="Unassembled WGS sequence"/>
</dbReference>
<evidence type="ECO:0000313" key="8">
    <source>
        <dbReference type="Proteomes" id="UP001501747"/>
    </source>
</evidence>
<keyword evidence="3 5" id="KW-1133">Transmembrane helix</keyword>
<evidence type="ECO:0000256" key="4">
    <source>
        <dbReference type="ARBA" id="ARBA00023136"/>
    </source>
</evidence>
<comment type="caution">
    <text evidence="7">The sequence shown here is derived from an EMBL/GenBank/DDBJ whole genome shotgun (WGS) entry which is preliminary data.</text>
</comment>